<comment type="subcellular location">
    <subcellularLocation>
        <location evidence="1 7">Cell membrane</location>
        <topology evidence="1 7">Multi-pass membrane protein</topology>
    </subcellularLocation>
</comment>
<sequence precursor="true">MAQLLVRRLGMLLLTLLISSFAIFSALSLAPGDPLASLSGGRALPPESVAVLEQRFHLDDPFLLRYWHWLSGAVQGDLGVSIMLRQNVSELIGARIGVTATLVLYAALLIVLFGVAAGVLAALRPGWLDSAVLVVTAVAAAVPSFLLAVILISVFAVNLGWFPAFGDGSGGFLDRIWHLTLPAVALAGYSMAVVARVTRAAVREEAGREHVQTAISRGVPYRLVISRHVLRNAAIPISTVVGITVASLIAISAVVERAFGLNGLGAYLISAALSKDFAVVLGIALVLVTAFVVINTLVDVAAALLDPRVKTGGKAS</sequence>
<feature type="transmembrane region" description="Helical" evidence="7">
    <location>
        <begin position="130"/>
        <end position="156"/>
    </location>
</feature>
<keyword evidence="4 7" id="KW-0812">Transmembrane</keyword>
<keyword evidence="5 7" id="KW-1133">Transmembrane helix</keyword>
<dbReference type="Pfam" id="PF19300">
    <property type="entry name" value="BPD_transp_1_N"/>
    <property type="match status" value="1"/>
</dbReference>
<feature type="transmembrane region" description="Helical" evidence="7">
    <location>
        <begin position="102"/>
        <end position="123"/>
    </location>
</feature>
<dbReference type="PROSITE" id="PS50928">
    <property type="entry name" value="ABC_TM1"/>
    <property type="match status" value="1"/>
</dbReference>
<dbReference type="PANTHER" id="PTHR43163:SF6">
    <property type="entry name" value="DIPEPTIDE TRANSPORT SYSTEM PERMEASE PROTEIN DPPB-RELATED"/>
    <property type="match status" value="1"/>
</dbReference>
<dbReference type="Proteomes" id="UP000008229">
    <property type="component" value="Chromosome"/>
</dbReference>
<accession>D3F5J5</accession>
<dbReference type="HOGENOM" id="CLU_036879_0_1_11"/>
<dbReference type="InterPro" id="IPR035906">
    <property type="entry name" value="MetI-like_sf"/>
</dbReference>
<dbReference type="STRING" id="469383.Cwoe_2237"/>
<dbReference type="CDD" id="cd06261">
    <property type="entry name" value="TM_PBP2"/>
    <property type="match status" value="1"/>
</dbReference>
<dbReference type="RefSeq" id="WP_012933713.1">
    <property type="nucleotide sequence ID" value="NC_013739.1"/>
</dbReference>
<dbReference type="Gene3D" id="1.10.3720.10">
    <property type="entry name" value="MetI-like"/>
    <property type="match status" value="1"/>
</dbReference>
<evidence type="ECO:0000256" key="6">
    <source>
        <dbReference type="ARBA" id="ARBA00023136"/>
    </source>
</evidence>
<comment type="similarity">
    <text evidence="7">Belongs to the binding-protein-dependent transport system permease family.</text>
</comment>
<evidence type="ECO:0000313" key="10">
    <source>
        <dbReference type="Proteomes" id="UP000008229"/>
    </source>
</evidence>
<evidence type="ECO:0000256" key="3">
    <source>
        <dbReference type="ARBA" id="ARBA00022475"/>
    </source>
</evidence>
<gene>
    <name evidence="9" type="ordered locus">Cwoe_2237</name>
</gene>
<keyword evidence="3" id="KW-1003">Cell membrane</keyword>
<evidence type="ECO:0000256" key="1">
    <source>
        <dbReference type="ARBA" id="ARBA00004651"/>
    </source>
</evidence>
<keyword evidence="6 7" id="KW-0472">Membrane</keyword>
<dbReference type="EMBL" id="CP001854">
    <property type="protein sequence ID" value="ADB50662.1"/>
    <property type="molecule type" value="Genomic_DNA"/>
</dbReference>
<dbReference type="OrthoDB" id="9778910at2"/>
<evidence type="ECO:0000256" key="7">
    <source>
        <dbReference type="RuleBase" id="RU363032"/>
    </source>
</evidence>
<protein>
    <submittedName>
        <fullName evidence="9">Binding-protein-dependent transport systems inner membrane component</fullName>
    </submittedName>
</protein>
<keyword evidence="10" id="KW-1185">Reference proteome</keyword>
<dbReference type="eggNOG" id="COG0601">
    <property type="taxonomic scope" value="Bacteria"/>
</dbReference>
<dbReference type="GO" id="GO:0005886">
    <property type="term" value="C:plasma membrane"/>
    <property type="evidence" value="ECO:0007669"/>
    <property type="project" value="UniProtKB-SubCell"/>
</dbReference>
<reference evidence="10" key="2">
    <citation type="submission" date="2010-01" db="EMBL/GenBank/DDBJ databases">
        <title>The complete genome of Conexibacter woesei DSM 14684.</title>
        <authorList>
            <consortium name="US DOE Joint Genome Institute (JGI-PGF)"/>
            <person name="Lucas S."/>
            <person name="Copeland A."/>
            <person name="Lapidus A."/>
            <person name="Glavina del Rio T."/>
            <person name="Dalin E."/>
            <person name="Tice H."/>
            <person name="Bruce D."/>
            <person name="Goodwin L."/>
            <person name="Pitluck S."/>
            <person name="Kyrpides N."/>
            <person name="Mavromatis K."/>
            <person name="Ivanova N."/>
            <person name="Mikhailova N."/>
            <person name="Chertkov O."/>
            <person name="Brettin T."/>
            <person name="Detter J.C."/>
            <person name="Han C."/>
            <person name="Larimer F."/>
            <person name="Land M."/>
            <person name="Hauser L."/>
            <person name="Markowitz V."/>
            <person name="Cheng J.-F."/>
            <person name="Hugenholtz P."/>
            <person name="Woyke T."/>
            <person name="Wu D."/>
            <person name="Pukall R."/>
            <person name="Steenblock K."/>
            <person name="Schneider S."/>
            <person name="Klenk H.-P."/>
            <person name="Eisen J.A."/>
        </authorList>
    </citation>
    <scope>NUCLEOTIDE SEQUENCE [LARGE SCALE GENOMIC DNA]</scope>
    <source>
        <strain evidence="10">DSM 14684 / CIP 108061 / JCM 11494 / NBRC 100937 / ID131577</strain>
    </source>
</reference>
<dbReference type="InterPro" id="IPR045621">
    <property type="entry name" value="BPD_transp_1_N"/>
</dbReference>
<dbReference type="AlphaFoldDB" id="D3F5J5"/>
<reference evidence="9 10" key="1">
    <citation type="journal article" date="2010" name="Stand. Genomic Sci.">
        <title>Complete genome sequence of Conexibacter woesei type strain (ID131577).</title>
        <authorList>
            <person name="Pukall R."/>
            <person name="Lapidus A."/>
            <person name="Glavina Del Rio T."/>
            <person name="Copeland A."/>
            <person name="Tice H."/>
            <person name="Cheng J.-F."/>
            <person name="Lucas S."/>
            <person name="Chen F."/>
            <person name="Nolan M."/>
            <person name="Bruce D."/>
            <person name="Goodwin L."/>
            <person name="Pitluck S."/>
            <person name="Mavromatis K."/>
            <person name="Ivanova N."/>
            <person name="Ovchinnikova G."/>
            <person name="Pati A."/>
            <person name="Chen A."/>
            <person name="Palaniappan K."/>
            <person name="Land M."/>
            <person name="Hauser L."/>
            <person name="Chang Y.-J."/>
            <person name="Jeffries C.D."/>
            <person name="Chain P."/>
            <person name="Meincke L."/>
            <person name="Sims D."/>
            <person name="Brettin T."/>
            <person name="Detter J.C."/>
            <person name="Rohde M."/>
            <person name="Goeker M."/>
            <person name="Bristow J."/>
            <person name="Eisen J.A."/>
            <person name="Markowitz V."/>
            <person name="Kyrpides N.C."/>
            <person name="Klenk H.-P."/>
            <person name="Hugenholtz P."/>
        </authorList>
    </citation>
    <scope>NUCLEOTIDE SEQUENCE [LARGE SCALE GENOMIC DNA]</scope>
    <source>
        <strain evidence="10">DSM 14684 / CIP 108061 / JCM 11494 / NBRC 100937 / ID131577</strain>
    </source>
</reference>
<dbReference type="KEGG" id="cwo:Cwoe_2237"/>
<dbReference type="SUPFAM" id="SSF161098">
    <property type="entry name" value="MetI-like"/>
    <property type="match status" value="1"/>
</dbReference>
<evidence type="ECO:0000313" key="9">
    <source>
        <dbReference type="EMBL" id="ADB50662.1"/>
    </source>
</evidence>
<feature type="transmembrane region" description="Helical" evidence="7">
    <location>
        <begin position="176"/>
        <end position="195"/>
    </location>
</feature>
<dbReference type="PANTHER" id="PTHR43163">
    <property type="entry name" value="DIPEPTIDE TRANSPORT SYSTEM PERMEASE PROTEIN DPPB-RELATED"/>
    <property type="match status" value="1"/>
</dbReference>
<keyword evidence="2 7" id="KW-0813">Transport</keyword>
<proteinExistence type="inferred from homology"/>
<evidence type="ECO:0000259" key="8">
    <source>
        <dbReference type="PROSITE" id="PS50928"/>
    </source>
</evidence>
<dbReference type="GO" id="GO:0055085">
    <property type="term" value="P:transmembrane transport"/>
    <property type="evidence" value="ECO:0007669"/>
    <property type="project" value="InterPro"/>
</dbReference>
<dbReference type="InterPro" id="IPR000515">
    <property type="entry name" value="MetI-like"/>
</dbReference>
<name>D3F5J5_CONWI</name>
<evidence type="ECO:0000256" key="2">
    <source>
        <dbReference type="ARBA" id="ARBA00022448"/>
    </source>
</evidence>
<evidence type="ECO:0000256" key="5">
    <source>
        <dbReference type="ARBA" id="ARBA00022989"/>
    </source>
</evidence>
<feature type="transmembrane region" description="Helical" evidence="7">
    <location>
        <begin position="233"/>
        <end position="255"/>
    </location>
</feature>
<feature type="transmembrane region" description="Helical" evidence="7">
    <location>
        <begin position="277"/>
        <end position="305"/>
    </location>
</feature>
<feature type="domain" description="ABC transmembrane type-1" evidence="8">
    <location>
        <begin position="96"/>
        <end position="298"/>
    </location>
</feature>
<organism evidence="9 10">
    <name type="scientific">Conexibacter woesei (strain DSM 14684 / CCUG 47730 / CIP 108061 / JCM 11494 / NBRC 100937 / ID131577)</name>
    <dbReference type="NCBI Taxonomy" id="469383"/>
    <lineage>
        <taxon>Bacteria</taxon>
        <taxon>Bacillati</taxon>
        <taxon>Actinomycetota</taxon>
        <taxon>Thermoleophilia</taxon>
        <taxon>Solirubrobacterales</taxon>
        <taxon>Conexibacteraceae</taxon>
        <taxon>Conexibacter</taxon>
    </lineage>
</organism>
<evidence type="ECO:0000256" key="4">
    <source>
        <dbReference type="ARBA" id="ARBA00022692"/>
    </source>
</evidence>
<dbReference type="Pfam" id="PF00528">
    <property type="entry name" value="BPD_transp_1"/>
    <property type="match status" value="1"/>
</dbReference>